<dbReference type="SUPFAM" id="SSF53098">
    <property type="entry name" value="Ribonuclease H-like"/>
    <property type="match status" value="1"/>
</dbReference>
<name>G7GZY4_9ACTN</name>
<organism evidence="3 4">
    <name type="scientific">Gordonia araii NBRC 100433</name>
    <dbReference type="NCBI Taxonomy" id="1073574"/>
    <lineage>
        <taxon>Bacteria</taxon>
        <taxon>Bacillati</taxon>
        <taxon>Actinomycetota</taxon>
        <taxon>Actinomycetes</taxon>
        <taxon>Mycobacteriales</taxon>
        <taxon>Gordoniaceae</taxon>
        <taxon>Gordonia</taxon>
    </lineage>
</organism>
<feature type="domain" description="Transposase IS4-like" evidence="2">
    <location>
        <begin position="169"/>
        <end position="442"/>
    </location>
</feature>
<dbReference type="OrthoDB" id="3722616at2"/>
<evidence type="ECO:0000256" key="1">
    <source>
        <dbReference type="SAM" id="MobiDB-lite"/>
    </source>
</evidence>
<dbReference type="GO" id="GO:0006313">
    <property type="term" value="P:DNA transposition"/>
    <property type="evidence" value="ECO:0007669"/>
    <property type="project" value="InterPro"/>
</dbReference>
<dbReference type="InterPro" id="IPR002559">
    <property type="entry name" value="Transposase_11"/>
</dbReference>
<comment type="caution">
    <text evidence="3">The sequence shown here is derived from an EMBL/GenBank/DDBJ whole genome shotgun (WGS) entry which is preliminary data.</text>
</comment>
<dbReference type="AlphaFoldDB" id="G7GZY4"/>
<dbReference type="GO" id="GO:0003677">
    <property type="term" value="F:DNA binding"/>
    <property type="evidence" value="ECO:0007669"/>
    <property type="project" value="InterPro"/>
</dbReference>
<dbReference type="Proteomes" id="UP000035088">
    <property type="component" value="Unassembled WGS sequence"/>
</dbReference>
<keyword evidence="4" id="KW-1185">Reference proteome</keyword>
<dbReference type="InterPro" id="IPR047654">
    <property type="entry name" value="IS1634_transpos"/>
</dbReference>
<dbReference type="EMBL" id="BAEE01000029">
    <property type="protein sequence ID" value="GAB09159.1"/>
    <property type="molecule type" value="Genomic_DNA"/>
</dbReference>
<evidence type="ECO:0000259" key="2">
    <source>
        <dbReference type="Pfam" id="PF01609"/>
    </source>
</evidence>
<dbReference type="InterPro" id="IPR012337">
    <property type="entry name" value="RNaseH-like_sf"/>
</dbReference>
<dbReference type="PANTHER" id="PTHR34614:SF2">
    <property type="entry name" value="TRANSPOSASE IS4-LIKE DOMAIN-CONTAINING PROTEIN"/>
    <property type="match status" value="1"/>
</dbReference>
<dbReference type="NCBIfam" id="NF033559">
    <property type="entry name" value="transpos_IS1634"/>
    <property type="match status" value="1"/>
</dbReference>
<dbReference type="Pfam" id="PF01609">
    <property type="entry name" value="DDE_Tnp_1"/>
    <property type="match status" value="1"/>
</dbReference>
<dbReference type="GO" id="GO:0004803">
    <property type="term" value="F:transposase activity"/>
    <property type="evidence" value="ECO:0007669"/>
    <property type="project" value="InterPro"/>
</dbReference>
<feature type="compositionally biased region" description="Polar residues" evidence="1">
    <location>
        <begin position="301"/>
        <end position="314"/>
    </location>
</feature>
<proteinExistence type="predicted"/>
<dbReference type="RefSeq" id="WP_007321236.1">
    <property type="nucleotide sequence ID" value="NZ_JABELY010000036.1"/>
</dbReference>
<feature type="region of interest" description="Disordered" evidence="1">
    <location>
        <begin position="289"/>
        <end position="314"/>
    </location>
</feature>
<sequence length="499" mass="54483">MAFVRTVKTASGATAVQIVYSNRKGARMIDHIGSAHNDAELAALKNVAAQRLSEGQGQLDLGLSAADTGETLPIRGSRMSVLWDALDGVYRELGFDDTTGGDSVFRDLVLARIIEPTSKLDSLRVLDEVGVPVPSYATVKRRLPVYAGTSWRQQLAAACAAHAGLGPATLVLYDVTTLYFETDKADGFREPGFSKERRLEPQITVGMLTDASGFPLMIEAFEGNKAETLTMIPTITSFMAAHQLTEVTVVADAGMISAASMAAIENAGLTFILGDKLPTVPYQIDQWRQSHPGQEPPDGLTLTQRFPANPKTSYSTDRVTYYRYSADRARRSLRGINEQVAKAEKAVQGKIPVKRNRFVKLAGAEKSVNRELAEKAQALAGWKAYTTNTTDPAPDFVIGAYHQLWRIEKSFRMSKSDLAARPIYHHTEDSIRAHLAIVMAALAVTRIIEARTEWSIKKFVTTARRYRTVYIDIGGKTLTAADPLTADLAKALVALRGGH</sequence>
<accession>G7GZY4</accession>
<evidence type="ECO:0000313" key="3">
    <source>
        <dbReference type="EMBL" id="GAB09159.1"/>
    </source>
</evidence>
<reference evidence="3 4" key="1">
    <citation type="submission" date="2011-11" db="EMBL/GenBank/DDBJ databases">
        <title>Whole genome shotgun sequence of Gordonia araii NBRC 100433.</title>
        <authorList>
            <person name="Yoshida Y."/>
            <person name="Hosoyama A."/>
            <person name="Tsuchikane K."/>
            <person name="Katsumata H."/>
            <person name="Yamazaki S."/>
            <person name="Fujita N."/>
        </authorList>
    </citation>
    <scope>NUCLEOTIDE SEQUENCE [LARGE SCALE GENOMIC DNA]</scope>
    <source>
        <strain evidence="3 4">NBRC 100433</strain>
    </source>
</reference>
<dbReference type="STRING" id="1073574.GOARA_029_00230"/>
<dbReference type="PANTHER" id="PTHR34614">
    <property type="match status" value="1"/>
</dbReference>
<protein>
    <submittedName>
        <fullName evidence="3">Putative transposase</fullName>
    </submittedName>
</protein>
<evidence type="ECO:0000313" key="4">
    <source>
        <dbReference type="Proteomes" id="UP000035088"/>
    </source>
</evidence>
<gene>
    <name evidence="3" type="ORF">GOARA_029_00230</name>
</gene>